<dbReference type="PANTHER" id="PTHR14336">
    <property type="entry name" value="TANDEM PH DOMAIN CONTAINING PROTEIN"/>
    <property type="match status" value="1"/>
</dbReference>
<dbReference type="Gene3D" id="2.30.29.30">
    <property type="entry name" value="Pleckstrin-homology domain (PH domain)/Phosphotyrosine-binding domain (PTB)"/>
    <property type="match status" value="2"/>
</dbReference>
<evidence type="ECO:0000259" key="2">
    <source>
        <dbReference type="PROSITE" id="PS50003"/>
    </source>
</evidence>
<dbReference type="CDD" id="cd13299">
    <property type="entry name" value="PH2_PH_fungal"/>
    <property type="match status" value="1"/>
</dbReference>
<dbReference type="PANTHER" id="PTHR14336:SF15">
    <property type="entry name" value="DUAL ADAPTER FOR PHOSPHOTYROSINE AND 3-PHOSPHOTYROSINE AND 3-PHOSPHOINOSITIDE"/>
    <property type="match status" value="1"/>
</dbReference>
<proteinExistence type="predicted"/>
<organism evidence="3 4">
    <name type="scientific">Escovopsis weberi</name>
    <dbReference type="NCBI Taxonomy" id="150374"/>
    <lineage>
        <taxon>Eukaryota</taxon>
        <taxon>Fungi</taxon>
        <taxon>Dikarya</taxon>
        <taxon>Ascomycota</taxon>
        <taxon>Pezizomycotina</taxon>
        <taxon>Sordariomycetes</taxon>
        <taxon>Hypocreomycetidae</taxon>
        <taxon>Hypocreales</taxon>
        <taxon>Hypocreaceae</taxon>
        <taxon>Escovopsis</taxon>
    </lineage>
</organism>
<evidence type="ECO:0000256" key="1">
    <source>
        <dbReference type="SAM" id="MobiDB-lite"/>
    </source>
</evidence>
<gene>
    <name evidence="3" type="ORF">ESCO_001111</name>
</gene>
<dbReference type="Proteomes" id="UP000053831">
    <property type="component" value="Unassembled WGS sequence"/>
</dbReference>
<dbReference type="SMART" id="SM00233">
    <property type="entry name" value="PH"/>
    <property type="match status" value="2"/>
</dbReference>
<dbReference type="InterPro" id="IPR011993">
    <property type="entry name" value="PH-like_dom_sf"/>
</dbReference>
<reference evidence="3 4" key="1">
    <citation type="submission" date="2015-07" db="EMBL/GenBank/DDBJ databases">
        <title>The genome of the fungus Escovopsis weberi, a specialized disease agent of ant agriculture.</title>
        <authorList>
            <person name="de Man T.J."/>
            <person name="Stajich J.E."/>
            <person name="Kubicek C.P."/>
            <person name="Chenthamara K."/>
            <person name="Atanasova L."/>
            <person name="Druzhinina I.S."/>
            <person name="Birnbaum S."/>
            <person name="Barribeau S.M."/>
            <person name="Teiling C."/>
            <person name="Suen G."/>
            <person name="Currie C."/>
            <person name="Gerardo N.M."/>
        </authorList>
    </citation>
    <scope>NUCLEOTIDE SEQUENCE [LARGE SCALE GENOMIC DNA]</scope>
</reference>
<dbReference type="Pfam" id="PF00169">
    <property type="entry name" value="PH"/>
    <property type="match status" value="2"/>
</dbReference>
<feature type="domain" description="PH" evidence="2">
    <location>
        <begin position="57"/>
        <end position="154"/>
    </location>
</feature>
<dbReference type="PROSITE" id="PS50003">
    <property type="entry name" value="PH_DOMAIN"/>
    <property type="match status" value="2"/>
</dbReference>
<evidence type="ECO:0000313" key="4">
    <source>
        <dbReference type="Proteomes" id="UP000053831"/>
    </source>
</evidence>
<sequence>MAATCLKLETRRPPEDGVAASRAADSALNRCSRVTLNPTALSPATPVNQKGCFEFDRLLKCGYVQKRTRRTKTWKSVYLVLRADAVSLYKNDKENKLRHQIYLADLSAVTFLRDPKGKRKNLFGLFSSSRNFHFEAPTAQDAQEWVDLIRNEARLEEEEEEMVLNGYGRRSISPVRPGIVMPSSLGQILDNSDSHGVNVLSSSTENHSIFDPPNPNFMSCGRQRMSSTFESSGLSCNDMPSNSDFSDLEVNRNGTVSCENLAVQPPVDAGPLGAVPRKPLPPGQRPPTAGRSASQSAAAEQESERVIWQGWLWRLQSKGGVRQWKDMWGVLRGRNLVLYKDENEYSAQWIADVTDVVDVVDIDPLSKSKTHCLQIITEEKSYRFCAHDEESLVLFIGAFKSLLAKRRSLGNRASIAMPSL</sequence>
<dbReference type="AlphaFoldDB" id="A0A0M8MTI7"/>
<dbReference type="EMBL" id="LGSR01000020">
    <property type="protein sequence ID" value="KOS19096.1"/>
    <property type="molecule type" value="Genomic_DNA"/>
</dbReference>
<feature type="domain" description="PH" evidence="2">
    <location>
        <begin position="305"/>
        <end position="404"/>
    </location>
</feature>
<feature type="region of interest" description="Disordered" evidence="1">
    <location>
        <begin position="263"/>
        <end position="298"/>
    </location>
</feature>
<dbReference type="SUPFAM" id="SSF50729">
    <property type="entry name" value="PH domain-like"/>
    <property type="match status" value="2"/>
</dbReference>
<dbReference type="OrthoDB" id="2157866at2759"/>
<dbReference type="InterPro" id="IPR001849">
    <property type="entry name" value="PH_domain"/>
</dbReference>
<dbReference type="CDD" id="cd13298">
    <property type="entry name" value="PH1_PH_fungal"/>
    <property type="match status" value="1"/>
</dbReference>
<dbReference type="STRING" id="150374.A0A0M8MTI7"/>
<comment type="caution">
    <text evidence="3">The sequence shown here is derived from an EMBL/GenBank/DDBJ whole genome shotgun (WGS) entry which is preliminary data.</text>
</comment>
<name>A0A0M8MTI7_ESCWE</name>
<evidence type="ECO:0000313" key="3">
    <source>
        <dbReference type="EMBL" id="KOS19096.1"/>
    </source>
</evidence>
<dbReference type="InterPro" id="IPR051707">
    <property type="entry name" value="PI-Interact_SigTrans_Reg"/>
</dbReference>
<accession>A0A0M8MTI7</accession>
<protein>
    <submittedName>
        <fullName evidence="3">Putative PH domain-containing protein</fullName>
    </submittedName>
</protein>
<keyword evidence="4" id="KW-1185">Reference proteome</keyword>